<protein>
    <submittedName>
        <fullName evidence="2">DNA-binding protein</fullName>
    </submittedName>
</protein>
<dbReference type="GO" id="GO:0003677">
    <property type="term" value="F:DNA binding"/>
    <property type="evidence" value="ECO:0007669"/>
    <property type="project" value="UniProtKB-KW"/>
</dbReference>
<sequence>MRLNKALSIRKIALKLGVSKSTVHRWLKSGKIPSEYLTRICEVFPEEELLAVLRADQLLQHYGIMSSDGRVNKPLVLALLDAMLRNDVLKEEVLNYILKYYKAELTERLGEAIPRIELKWTPEFERWLLKQDGRPGKPVSHRTLVDYKRIWSNCLEGKILGWHLIRQLSGKHMECRDGKYHPTG</sequence>
<comment type="caution">
    <text evidence="2">The sequence shown here is derived from an EMBL/GenBank/DDBJ whole genome shotgun (WGS) entry which is preliminary data.</text>
</comment>
<dbReference type="InterPro" id="IPR010982">
    <property type="entry name" value="Lambda_DNA-bd_dom_sf"/>
</dbReference>
<name>A0A7C4NNM3_STAMA</name>
<dbReference type="CDD" id="cd00093">
    <property type="entry name" value="HTH_XRE"/>
    <property type="match status" value="1"/>
</dbReference>
<dbReference type="Pfam" id="PF12728">
    <property type="entry name" value="HTH_17"/>
    <property type="match status" value="1"/>
</dbReference>
<proteinExistence type="predicted"/>
<feature type="domain" description="Helix-turn-helix" evidence="1">
    <location>
        <begin position="7"/>
        <end position="54"/>
    </location>
</feature>
<dbReference type="Gene3D" id="1.10.260.40">
    <property type="entry name" value="lambda repressor-like DNA-binding domains"/>
    <property type="match status" value="1"/>
</dbReference>
<dbReference type="InterPro" id="IPR001387">
    <property type="entry name" value="Cro/C1-type_HTH"/>
</dbReference>
<organism evidence="2">
    <name type="scientific">Staphylothermus marinus</name>
    <dbReference type="NCBI Taxonomy" id="2280"/>
    <lineage>
        <taxon>Archaea</taxon>
        <taxon>Thermoproteota</taxon>
        <taxon>Thermoprotei</taxon>
        <taxon>Desulfurococcales</taxon>
        <taxon>Desulfurococcaceae</taxon>
        <taxon>Staphylothermus</taxon>
    </lineage>
</organism>
<evidence type="ECO:0000259" key="1">
    <source>
        <dbReference type="Pfam" id="PF12728"/>
    </source>
</evidence>
<dbReference type="AlphaFoldDB" id="A0A7C4NNM3"/>
<dbReference type="EMBL" id="DTBP01000008">
    <property type="protein sequence ID" value="HGQ73568.1"/>
    <property type="molecule type" value="Genomic_DNA"/>
</dbReference>
<dbReference type="InterPro" id="IPR041657">
    <property type="entry name" value="HTH_17"/>
</dbReference>
<gene>
    <name evidence="2" type="ORF">ENU20_00610</name>
</gene>
<accession>A0A7C4NNM3</accession>
<reference evidence="2" key="1">
    <citation type="journal article" date="2020" name="mSystems">
        <title>Genome- and Community-Level Interaction Insights into Carbon Utilization and Element Cycling Functions of Hydrothermarchaeota in Hydrothermal Sediment.</title>
        <authorList>
            <person name="Zhou Z."/>
            <person name="Liu Y."/>
            <person name="Xu W."/>
            <person name="Pan J."/>
            <person name="Luo Z.H."/>
            <person name="Li M."/>
        </authorList>
    </citation>
    <scope>NUCLEOTIDE SEQUENCE [LARGE SCALE GENOMIC DNA]</scope>
    <source>
        <strain evidence="2">SpSt-648</strain>
    </source>
</reference>
<evidence type="ECO:0000313" key="2">
    <source>
        <dbReference type="EMBL" id="HGQ73568.1"/>
    </source>
</evidence>
<keyword evidence="2" id="KW-0238">DNA-binding</keyword>